<dbReference type="Proteomes" id="UP000274922">
    <property type="component" value="Unassembled WGS sequence"/>
</dbReference>
<evidence type="ECO:0000313" key="2">
    <source>
        <dbReference type="EMBL" id="RKO99112.1"/>
    </source>
</evidence>
<evidence type="ECO:0000256" key="1">
    <source>
        <dbReference type="SAM" id="MobiDB-lite"/>
    </source>
</evidence>
<feature type="region of interest" description="Disordered" evidence="1">
    <location>
        <begin position="113"/>
        <end position="138"/>
    </location>
</feature>
<accession>A0A4P9X1N1</accession>
<feature type="compositionally biased region" description="Basic and acidic residues" evidence="1">
    <location>
        <begin position="113"/>
        <end position="127"/>
    </location>
</feature>
<evidence type="ECO:0000313" key="3">
    <source>
        <dbReference type="Proteomes" id="UP000274922"/>
    </source>
</evidence>
<dbReference type="EMBL" id="ML014319">
    <property type="protein sequence ID" value="RKO99112.1"/>
    <property type="molecule type" value="Genomic_DNA"/>
</dbReference>
<protein>
    <submittedName>
        <fullName evidence="2">Uncharacterized protein</fullName>
    </submittedName>
</protein>
<reference evidence="3" key="1">
    <citation type="journal article" date="2018" name="Nat. Microbiol.">
        <title>Leveraging single-cell genomics to expand the fungal tree of life.</title>
        <authorList>
            <person name="Ahrendt S.R."/>
            <person name="Quandt C.A."/>
            <person name="Ciobanu D."/>
            <person name="Clum A."/>
            <person name="Salamov A."/>
            <person name="Andreopoulos B."/>
            <person name="Cheng J.F."/>
            <person name="Woyke T."/>
            <person name="Pelin A."/>
            <person name="Henrissat B."/>
            <person name="Reynolds N.K."/>
            <person name="Benny G.L."/>
            <person name="Smith M.E."/>
            <person name="James T.Y."/>
            <person name="Grigoriev I.V."/>
        </authorList>
    </citation>
    <scope>NUCLEOTIDE SEQUENCE [LARGE SCALE GENOMIC DNA]</scope>
    <source>
        <strain evidence="3">ATCC 52028</strain>
    </source>
</reference>
<dbReference type="AlphaFoldDB" id="A0A4P9X1N1"/>
<organism evidence="2 3">
    <name type="scientific">Caulochytrium protostelioides</name>
    <dbReference type="NCBI Taxonomy" id="1555241"/>
    <lineage>
        <taxon>Eukaryota</taxon>
        <taxon>Fungi</taxon>
        <taxon>Fungi incertae sedis</taxon>
        <taxon>Chytridiomycota</taxon>
        <taxon>Chytridiomycota incertae sedis</taxon>
        <taxon>Chytridiomycetes</taxon>
        <taxon>Caulochytriales</taxon>
        <taxon>Caulochytriaceae</taxon>
        <taxon>Caulochytrium</taxon>
    </lineage>
</organism>
<gene>
    <name evidence="2" type="ORF">CXG81DRAFT_20770</name>
</gene>
<keyword evidence="3" id="KW-1185">Reference proteome</keyword>
<name>A0A4P9X1N1_9FUNG</name>
<sequence>MTCDMRTSVDEGLMAQIRAAAHNVKVADPCDIEEADGYTWLYVTIAVSQTLSPPVYVEGLTAPVGRLCDIMRARLTHLTGSAWFTLKLAKYGQKKVTIDLDLCRFQLGDTDAGRTNESGSDHDDSSKPGDGAPSNDYSIDTLTREVNNLGISKVESEVKIKLEK</sequence>
<proteinExistence type="predicted"/>